<reference evidence="1" key="1">
    <citation type="submission" date="2022-11" db="EMBL/GenBank/DDBJ databases">
        <authorList>
            <person name="Vasilchenko N.G."/>
            <person name="Prazdnova E.V."/>
            <person name="Gorovtsov A.V."/>
            <person name="Chistyakov V.A."/>
            <person name="Pak M.L."/>
        </authorList>
    </citation>
    <scope>NUCLEOTIDE SEQUENCE</scope>
    <source>
        <strain evidence="1">R 4.5</strain>
    </source>
</reference>
<dbReference type="EMBL" id="CP097770">
    <property type="protein sequence ID" value="URJ51115.1"/>
    <property type="molecule type" value="Genomic_DNA"/>
</dbReference>
<evidence type="ECO:0000313" key="2">
    <source>
        <dbReference type="Proteomes" id="UP001055784"/>
    </source>
</evidence>
<proteinExistence type="predicted"/>
<name>A0A074LX49_PAEPO</name>
<accession>A0A074LX49</accession>
<dbReference type="Proteomes" id="UP001055784">
    <property type="component" value="Chromosome"/>
</dbReference>
<dbReference type="AlphaFoldDB" id="A0A074LX49"/>
<sequence length="139" mass="14702">MAKTVLDYNASVITPITNGINLPVPISPAGLGIATTSVFIDPAIPGAVNNRVELKASIGLRFVGAGNIRVLVRIWRAGKEIYYGLESNVFDNNIILNVETVDVAPLGVQNYQLIIENQTPATTAFVSGPLVFSATAYSG</sequence>
<evidence type="ECO:0000313" key="1">
    <source>
        <dbReference type="EMBL" id="URJ51115.1"/>
    </source>
</evidence>
<dbReference type="RefSeq" id="WP_039272296.1">
    <property type="nucleotide sequence ID" value="NZ_CP015423.1"/>
</dbReference>
<organism evidence="1 2">
    <name type="scientific">Paenibacillus polymyxa</name>
    <name type="common">Bacillus polymyxa</name>
    <dbReference type="NCBI Taxonomy" id="1406"/>
    <lineage>
        <taxon>Bacteria</taxon>
        <taxon>Bacillati</taxon>
        <taxon>Bacillota</taxon>
        <taxon>Bacilli</taxon>
        <taxon>Bacillales</taxon>
        <taxon>Paenibacillaceae</taxon>
        <taxon>Paenibacillus</taxon>
    </lineage>
</organism>
<protein>
    <submittedName>
        <fullName evidence="1">Uncharacterized protein</fullName>
    </submittedName>
</protein>
<gene>
    <name evidence="1" type="ORF">MF626_000511</name>
</gene>